<name>A0A4Y9ZZF0_9AGAM</name>
<sequence length="266" mass="29959">MCFSTERLLTEGSLSLTWGPSRSEEYIAGYLLKGEVTLDQLQPTEIYETGIVGYYLPPEVSSFATNPRRPVDLLVDLKGRGPIIPQKFWTPYTSKNRQDFVAKAVLHLPIYFIGDGGKLGMSYAHAVDEAPISMLAGEKEETFDFDKSSVDLHICLWPYKSKESTIYLGKKPVTHRKLAQKVFARLKDLFENPPELDIMHKKYADWKIGSGEIELHNILLIGVVQVSSGSFVPIMQLANSGRPRWLPGMDEVLEPFGDVEKPLRVN</sequence>
<proteinExistence type="predicted"/>
<protein>
    <submittedName>
        <fullName evidence="1">Uncharacterized protein</fullName>
    </submittedName>
</protein>
<evidence type="ECO:0000313" key="2">
    <source>
        <dbReference type="Proteomes" id="UP000298061"/>
    </source>
</evidence>
<dbReference type="Proteomes" id="UP000298061">
    <property type="component" value="Unassembled WGS sequence"/>
</dbReference>
<dbReference type="AlphaFoldDB" id="A0A4Y9ZZF0"/>
<keyword evidence="2" id="KW-1185">Reference proteome</keyword>
<dbReference type="EMBL" id="SFCI01000611">
    <property type="protein sequence ID" value="TFY78818.1"/>
    <property type="molecule type" value="Genomic_DNA"/>
</dbReference>
<comment type="caution">
    <text evidence="1">The sequence shown here is derived from an EMBL/GenBank/DDBJ whole genome shotgun (WGS) entry which is preliminary data.</text>
</comment>
<organism evidence="1 2">
    <name type="scientific">Hericium alpestre</name>
    <dbReference type="NCBI Taxonomy" id="135208"/>
    <lineage>
        <taxon>Eukaryota</taxon>
        <taxon>Fungi</taxon>
        <taxon>Dikarya</taxon>
        <taxon>Basidiomycota</taxon>
        <taxon>Agaricomycotina</taxon>
        <taxon>Agaricomycetes</taxon>
        <taxon>Russulales</taxon>
        <taxon>Hericiaceae</taxon>
        <taxon>Hericium</taxon>
    </lineage>
</organism>
<dbReference type="OrthoDB" id="3269405at2759"/>
<evidence type="ECO:0000313" key="1">
    <source>
        <dbReference type="EMBL" id="TFY78818.1"/>
    </source>
</evidence>
<accession>A0A4Y9ZZF0</accession>
<gene>
    <name evidence="1" type="ORF">EWM64_g5194</name>
</gene>
<reference evidence="1 2" key="1">
    <citation type="submission" date="2019-02" db="EMBL/GenBank/DDBJ databases">
        <title>Genome sequencing of the rare red list fungi Hericium alpestre (H. flagellum).</title>
        <authorList>
            <person name="Buettner E."/>
            <person name="Kellner H."/>
        </authorList>
    </citation>
    <scope>NUCLEOTIDE SEQUENCE [LARGE SCALE GENOMIC DNA]</scope>
    <source>
        <strain evidence="1 2">DSM 108284</strain>
    </source>
</reference>